<comment type="caution">
    <text evidence="2">The sequence shown here is derived from an EMBL/GenBank/DDBJ whole genome shotgun (WGS) entry which is preliminary data.</text>
</comment>
<evidence type="ECO:0000313" key="2">
    <source>
        <dbReference type="EMBL" id="GAA0343247.1"/>
    </source>
</evidence>
<dbReference type="InterPro" id="IPR027417">
    <property type="entry name" value="P-loop_NTPase"/>
</dbReference>
<organism evidence="2 3">
    <name type="scientific">Actinoallomurus spadix</name>
    <dbReference type="NCBI Taxonomy" id="79912"/>
    <lineage>
        <taxon>Bacteria</taxon>
        <taxon>Bacillati</taxon>
        <taxon>Actinomycetota</taxon>
        <taxon>Actinomycetes</taxon>
        <taxon>Streptosporangiales</taxon>
        <taxon>Thermomonosporaceae</taxon>
        <taxon>Actinoallomurus</taxon>
    </lineage>
</organism>
<evidence type="ECO:0008006" key="4">
    <source>
        <dbReference type="Google" id="ProtNLM"/>
    </source>
</evidence>
<proteinExistence type="predicted"/>
<gene>
    <name evidence="2" type="ORF">GCM10010151_36070</name>
</gene>
<feature type="compositionally biased region" description="Low complexity" evidence="1">
    <location>
        <begin position="553"/>
        <end position="565"/>
    </location>
</feature>
<evidence type="ECO:0000313" key="3">
    <source>
        <dbReference type="Proteomes" id="UP001501822"/>
    </source>
</evidence>
<dbReference type="Proteomes" id="UP001501822">
    <property type="component" value="Unassembled WGS sequence"/>
</dbReference>
<keyword evidence="3" id="KW-1185">Reference proteome</keyword>
<dbReference type="SUPFAM" id="SSF52540">
    <property type="entry name" value="P-loop containing nucleoside triphosphate hydrolases"/>
    <property type="match status" value="1"/>
</dbReference>
<dbReference type="EMBL" id="BAAABM010000029">
    <property type="protein sequence ID" value="GAA0343247.1"/>
    <property type="molecule type" value="Genomic_DNA"/>
</dbReference>
<protein>
    <recommendedName>
        <fullName evidence="4">AAA+ ATPase domain-containing protein</fullName>
    </recommendedName>
</protein>
<feature type="compositionally biased region" description="Gly residues" evidence="1">
    <location>
        <begin position="539"/>
        <end position="552"/>
    </location>
</feature>
<feature type="compositionally biased region" description="Low complexity" evidence="1">
    <location>
        <begin position="482"/>
        <end position="500"/>
    </location>
</feature>
<reference evidence="2 3" key="1">
    <citation type="journal article" date="2019" name="Int. J. Syst. Evol. Microbiol.">
        <title>The Global Catalogue of Microorganisms (GCM) 10K type strain sequencing project: providing services to taxonomists for standard genome sequencing and annotation.</title>
        <authorList>
            <consortium name="The Broad Institute Genomics Platform"/>
            <consortium name="The Broad Institute Genome Sequencing Center for Infectious Disease"/>
            <person name="Wu L."/>
            <person name="Ma J."/>
        </authorList>
    </citation>
    <scope>NUCLEOTIDE SEQUENCE [LARGE SCALE GENOMIC DNA]</scope>
    <source>
        <strain evidence="2 3">JCM 3146</strain>
    </source>
</reference>
<accession>A0ABN0WP65</accession>
<name>A0ABN0WP65_9ACTN</name>
<evidence type="ECO:0000256" key="1">
    <source>
        <dbReference type="SAM" id="MobiDB-lite"/>
    </source>
</evidence>
<feature type="region of interest" description="Disordered" evidence="1">
    <location>
        <begin position="468"/>
        <end position="712"/>
    </location>
</feature>
<sequence length="969" mass="100213">MTFETTHYDRNVTWQAPAAPPSDPFAAIETDVRGITSSPWWMGAPPHARAEAITSRMLAGAGEWWLFGAWGRWYRCGLDGNWHLCPPPFDPAARQAVMPAPPGAGRPPVPPSILTTGPDLTPGPLAADGLFGAPPSPTVLGRLQQTVAAASSANPAQFPLQDPHFVPGTPSPVAVSFFAVLWCAGAPVALDDHPLLGLYGRHLIPAGPGPRWFLPPALPLFVGAYTERLRAGDPMGASYIARALWETAEALRGEPSFRPRADALATIAANTLRMVPSDHAAVRYGDPAIVQEWLRRCPPELRVTLLRETAPGDHFRLACYDLAAMAAALPAAASGPAEARRVAFALLAADLDAAPGAMAAVLPWLDPEAVRTLQSLGQPGHPLRELWPVDGTLPAAVAGADPQILRTLLAASYTTALSWSRLANIMPPRPGFTVPAALMKAIDAGPEPEPGEGLTPWEIIEAARAHLAEQRKADTAPPPQPATAAWPSSEPLPSVPSSNPGSAPTSIPGTPAGTGPTSQPGLGAPTSQPGTAAPASQPGLGGPTFQPGGGAPASGPGFPAGDSSSVPPASDLDPFEGTRAWGGGPVAPLADPGTPASTGSAGPSSDPGGASSAASPYEGWTPGATAVTPEPAAPFSTAPPTALTPEPGIPPTSVVPGDPAAGGGTPPPFPDPAAGGETASPLTNPVTGGGAASPSDPAADGSDDGPRLVEAHGITFLPGPDDIERLLTELRRRGTWALSLRGQEVSSASAPAVLLVGELSCGQRRLTRMIARALAEVGVGSGEVHTLMADELAEIDPRRLRERIAEYSGHTLLIEGLDTVVLDDDRGAAYASALYRARVEGVSETILAATCAPGRLRELTDAIPELITDFRVVRLPDLSDPKLRVRLAALLAGERRLKLASEAWQVAAEDLAVLRGRGRLTNARLVEAYLDRACNHHLGQAGETQIFQGQNTLTLSMEDFQGVAAELEP</sequence>
<feature type="compositionally biased region" description="Low complexity" evidence="1">
    <location>
        <begin position="592"/>
        <end position="616"/>
    </location>
</feature>
<feature type="compositionally biased region" description="Low complexity" evidence="1">
    <location>
        <begin position="628"/>
        <end position="645"/>
    </location>
</feature>
<feature type="compositionally biased region" description="Polar residues" evidence="1">
    <location>
        <begin position="515"/>
        <end position="530"/>
    </location>
</feature>